<proteinExistence type="predicted"/>
<evidence type="ECO:0000313" key="3">
    <source>
        <dbReference type="Proteomes" id="UP000659223"/>
    </source>
</evidence>
<reference evidence="3" key="1">
    <citation type="journal article" date="2019" name="Int. J. Syst. Evol. Microbiol.">
        <title>The Global Catalogue of Microorganisms (GCM) 10K type strain sequencing project: providing services to taxonomists for standard genome sequencing and annotation.</title>
        <authorList>
            <consortium name="The Broad Institute Genomics Platform"/>
            <consortium name="The Broad Institute Genome Sequencing Center for Infectious Disease"/>
            <person name="Wu L."/>
            <person name="Ma J."/>
        </authorList>
    </citation>
    <scope>NUCLEOTIDE SEQUENCE [LARGE SCALE GENOMIC DNA]</scope>
    <source>
        <strain evidence="3">JCM 4586</strain>
    </source>
</reference>
<name>A0ABQ2ZBX8_9ACTN</name>
<evidence type="ECO:0000256" key="1">
    <source>
        <dbReference type="SAM" id="SignalP"/>
    </source>
</evidence>
<keyword evidence="1" id="KW-0732">Signal</keyword>
<keyword evidence="3" id="KW-1185">Reference proteome</keyword>
<evidence type="ECO:0008006" key="4">
    <source>
        <dbReference type="Google" id="ProtNLM"/>
    </source>
</evidence>
<dbReference type="EMBL" id="BMUT01000019">
    <property type="protein sequence ID" value="GGY07832.1"/>
    <property type="molecule type" value="Genomic_DNA"/>
</dbReference>
<feature type="chain" id="PRO_5045283618" description="Lipoprotein" evidence="1">
    <location>
        <begin position="31"/>
        <end position="125"/>
    </location>
</feature>
<dbReference type="PROSITE" id="PS51257">
    <property type="entry name" value="PROKAR_LIPOPROTEIN"/>
    <property type="match status" value="1"/>
</dbReference>
<gene>
    <name evidence="2" type="ORF">GCM10010324_63390</name>
</gene>
<protein>
    <recommendedName>
        <fullName evidence="4">Lipoprotein</fullName>
    </recommendedName>
</protein>
<sequence length="125" mass="13182">MRTVTSAATATATATAAAVLALLLTGCAGGGGSAEPDERDTPFRQGRQFGIEYREKLRGHETEAQARTAARRMCREGALVQAADGGEEDWFRACVYAVTEKHGGVPYAGSVREVRPEEGAGQPRG</sequence>
<feature type="signal peptide" evidence="1">
    <location>
        <begin position="1"/>
        <end position="30"/>
    </location>
</feature>
<evidence type="ECO:0000313" key="2">
    <source>
        <dbReference type="EMBL" id="GGY07832.1"/>
    </source>
</evidence>
<comment type="caution">
    <text evidence="2">The sequence shown here is derived from an EMBL/GenBank/DDBJ whole genome shotgun (WGS) entry which is preliminary data.</text>
</comment>
<dbReference type="Proteomes" id="UP000659223">
    <property type="component" value="Unassembled WGS sequence"/>
</dbReference>
<accession>A0ABQ2ZBX8</accession>
<organism evidence="2 3">
    <name type="scientific">Streptomyces hiroshimensis</name>
    <dbReference type="NCBI Taxonomy" id="66424"/>
    <lineage>
        <taxon>Bacteria</taxon>
        <taxon>Bacillati</taxon>
        <taxon>Actinomycetota</taxon>
        <taxon>Actinomycetes</taxon>
        <taxon>Kitasatosporales</taxon>
        <taxon>Streptomycetaceae</taxon>
        <taxon>Streptomyces</taxon>
    </lineage>
</organism>